<dbReference type="AlphaFoldDB" id="A0A4Q9M8B3"/>
<evidence type="ECO:0000313" key="1">
    <source>
        <dbReference type="EMBL" id="TBU22112.1"/>
    </source>
</evidence>
<dbReference type="Pfam" id="PF18759">
    <property type="entry name" value="Plavaka"/>
    <property type="match status" value="1"/>
</dbReference>
<dbReference type="Proteomes" id="UP000292957">
    <property type="component" value="Unassembled WGS sequence"/>
</dbReference>
<sequence>MPDASGPMLPTTAQRASVEKTACWKTFIVKFPSADAGAPILDATPSSPAYTLYANALSPESSLAEANIYYSFTSERDWKVGRWGKLRGPGSTALDELLAIEGVAERLALSFNTWRKLNKLVDTHLPPARPRFQRHEIVVAGEAFEVFFRDILACIESLFSDPEFAPILLLVPERHYADADKTVRVYFDMNTGKWWWSTQKQLEQEKPGATVVPMTLGNLPKDVRCKPSRRGQILLAYLPTSRLLHIKNKAVRRRTLANLFHTCMTRILAPLTSAGVNGMELVSGDGLIRRGHPILATYVGDYPEQVLVTGCKTGECPKCTIGRHEVGASHEPSQPLWDLGKVLDALAALDEGPRAFASACREVGIKPISHPFWQDLPYANIFLSITPDILHQLYQGVAYGTEEIDARCRRMPVNHSLRHFANGISHMSRVTGKEHQDISRILLGLVIGLPLPGGLSSARLVRATRALLDFLYLAQYPTHTTRTLDLLEEHLQAFHANKSIFVDLGIRTHFELPKLHSLDHYRRSIELFGTTDNYDTQYSERLHIDFAKDAYRATNKKDELTQMTVWLELKEKILRHEKYIEWHLKQLNLISTGTASSSADVLHKHIHMSRYASVKGYEYGASYFRDTLARYVVKTTNPALTVQQVEYESSRIFFQFQTLPVYHKVKLWIVDPDGLAAPGTETRDVVYAPATRTTRRGTTLPGRFDTALIKVPIPASNEPREDLAQWLKVARVRIVFKIPERGLQDLFPHIAHDKRPQHLAYVELFTDLDTKCIDHGLYKISPASNGQGQRLAVIIPVEDIERSCHLIPHFGPVAPREGTSHNVLDKCTTLYLNSFADRNTYKLIY</sequence>
<dbReference type="EMBL" id="ML143557">
    <property type="protein sequence ID" value="TBU22112.1"/>
    <property type="molecule type" value="Genomic_DNA"/>
</dbReference>
<name>A0A4Q9M8B3_9APHY</name>
<dbReference type="InterPro" id="IPR041078">
    <property type="entry name" value="Plavaka"/>
</dbReference>
<reference evidence="1" key="1">
    <citation type="submission" date="2019-01" db="EMBL/GenBank/DDBJ databases">
        <title>Draft genome sequences of three monokaryotic isolates of the white-rot basidiomycete fungus Dichomitus squalens.</title>
        <authorList>
            <consortium name="DOE Joint Genome Institute"/>
            <person name="Lopez S.C."/>
            <person name="Andreopoulos B."/>
            <person name="Pangilinan J."/>
            <person name="Lipzen A."/>
            <person name="Riley R."/>
            <person name="Ahrendt S."/>
            <person name="Ng V."/>
            <person name="Barry K."/>
            <person name="Daum C."/>
            <person name="Grigoriev I.V."/>
            <person name="Hilden K.S."/>
            <person name="Makela M.R."/>
            <person name="de Vries R.P."/>
        </authorList>
    </citation>
    <scope>NUCLEOTIDE SEQUENCE [LARGE SCALE GENOMIC DNA]</scope>
    <source>
        <strain evidence="1">OM18370.1</strain>
    </source>
</reference>
<gene>
    <name evidence="1" type="ORF">BD311DRAFT_826016</name>
</gene>
<dbReference type="OrthoDB" id="3232438at2759"/>
<proteinExistence type="predicted"/>
<organism evidence="1">
    <name type="scientific">Dichomitus squalens</name>
    <dbReference type="NCBI Taxonomy" id="114155"/>
    <lineage>
        <taxon>Eukaryota</taxon>
        <taxon>Fungi</taxon>
        <taxon>Dikarya</taxon>
        <taxon>Basidiomycota</taxon>
        <taxon>Agaricomycotina</taxon>
        <taxon>Agaricomycetes</taxon>
        <taxon>Polyporales</taxon>
        <taxon>Polyporaceae</taxon>
        <taxon>Dichomitus</taxon>
    </lineage>
</organism>
<protein>
    <submittedName>
        <fullName evidence="1">Uncharacterized protein</fullName>
    </submittedName>
</protein>
<accession>A0A4Q9M8B3</accession>